<dbReference type="EMBL" id="BGZK01001392">
    <property type="protein sequence ID" value="GBP78927.1"/>
    <property type="molecule type" value="Genomic_DNA"/>
</dbReference>
<evidence type="ECO:0000313" key="1">
    <source>
        <dbReference type="EMBL" id="GBP78927.1"/>
    </source>
</evidence>
<comment type="caution">
    <text evidence="1">The sequence shown here is derived from an EMBL/GenBank/DDBJ whole genome shotgun (WGS) entry which is preliminary data.</text>
</comment>
<organism evidence="1 2">
    <name type="scientific">Eumeta variegata</name>
    <name type="common">Bagworm moth</name>
    <name type="synonym">Eumeta japonica</name>
    <dbReference type="NCBI Taxonomy" id="151549"/>
    <lineage>
        <taxon>Eukaryota</taxon>
        <taxon>Metazoa</taxon>
        <taxon>Ecdysozoa</taxon>
        <taxon>Arthropoda</taxon>
        <taxon>Hexapoda</taxon>
        <taxon>Insecta</taxon>
        <taxon>Pterygota</taxon>
        <taxon>Neoptera</taxon>
        <taxon>Endopterygota</taxon>
        <taxon>Lepidoptera</taxon>
        <taxon>Glossata</taxon>
        <taxon>Ditrysia</taxon>
        <taxon>Tineoidea</taxon>
        <taxon>Psychidae</taxon>
        <taxon>Oiketicinae</taxon>
        <taxon>Eumeta</taxon>
    </lineage>
</organism>
<evidence type="ECO:0000313" key="2">
    <source>
        <dbReference type="Proteomes" id="UP000299102"/>
    </source>
</evidence>
<reference evidence="1 2" key="1">
    <citation type="journal article" date="2019" name="Commun. Biol.">
        <title>The bagworm genome reveals a unique fibroin gene that provides high tensile strength.</title>
        <authorList>
            <person name="Kono N."/>
            <person name="Nakamura H."/>
            <person name="Ohtoshi R."/>
            <person name="Tomita M."/>
            <person name="Numata K."/>
            <person name="Arakawa K."/>
        </authorList>
    </citation>
    <scope>NUCLEOTIDE SEQUENCE [LARGE SCALE GENOMIC DNA]</scope>
</reference>
<name>A0A4C1YX05_EUMVA</name>
<sequence>MAYCVWTPLTSVAANIKMVVVSRILMAKREQTSVETGCGLTDSTQATQIATIATSSQDNGARNRVTIVSGWKGNEVWRAGTISTIARLPDIRRACFTALYPRTPTTSRSPPHLEPSHRTCASLVTGPIFMGQYDAQHVSTSSPLSEKNQLFQKHRFHFGGRSRYGGHLEPSEKYGMVIFERERDGVAALCSEPSTIRIPLAHAEAPFGCQSVKIHTRYSLCKSDAPPDRSPPPDDHTGQALGSRQLTFAVHTVSPDGSRPLSTRAEPDCMSGHVGNDTWCLLITRSRSENRLMPIHEARFVAVIRRWGIAVHGERPWCRPRQRSRLCDLPRGETAAASTARCSIDVASRA</sequence>
<protein>
    <submittedName>
        <fullName evidence="1">Uncharacterized protein</fullName>
    </submittedName>
</protein>
<keyword evidence="2" id="KW-1185">Reference proteome</keyword>
<gene>
    <name evidence="1" type="ORF">EVAR_55966_1</name>
</gene>
<dbReference type="AlphaFoldDB" id="A0A4C1YX05"/>
<dbReference type="Proteomes" id="UP000299102">
    <property type="component" value="Unassembled WGS sequence"/>
</dbReference>
<proteinExistence type="predicted"/>
<accession>A0A4C1YX05</accession>